<dbReference type="EMBL" id="PSQE01000007">
    <property type="protein sequence ID" value="RHN46794.1"/>
    <property type="molecule type" value="Genomic_DNA"/>
</dbReference>
<dbReference type="Gramene" id="rna41322">
    <property type="protein sequence ID" value="RHN46794.1"/>
    <property type="gene ID" value="gene41322"/>
</dbReference>
<dbReference type="GO" id="GO:0010073">
    <property type="term" value="P:meristem maintenance"/>
    <property type="evidence" value="ECO:0007669"/>
    <property type="project" value="InterPro"/>
</dbReference>
<dbReference type="InterPro" id="IPR044824">
    <property type="entry name" value="MAIN-like"/>
</dbReference>
<dbReference type="InterPro" id="IPR019557">
    <property type="entry name" value="AminoTfrase-like_pln_mobile"/>
</dbReference>
<accession>A0A396H4Z4</accession>
<comment type="caution">
    <text evidence="2">The sequence shown here is derived from an EMBL/GenBank/DDBJ whole genome shotgun (WGS) entry which is preliminary data.</text>
</comment>
<evidence type="ECO:0000259" key="1">
    <source>
        <dbReference type="Pfam" id="PF10536"/>
    </source>
</evidence>
<dbReference type="PANTHER" id="PTHR46033">
    <property type="entry name" value="PROTEIN MAIN-LIKE 2"/>
    <property type="match status" value="1"/>
</dbReference>
<sequence length="278" mass="32132">MTVTLDDVSCLLHIPIDGMLLSHESISRDDAVEMMMRYLGSSLGDALDEVNKTRGAHARLSYLRKIFKVRLLLQLELDNEGGMEEVVQRLRDQTLRIYLMYLIGITLFTDKSATYVDVVHLRYFRDLEVVAGFSWGAARLYDFYMELNHAAHWSCSQLSGYFTLLQAWTYQHFRVIGSKDVWGGYQDDMHPRAMLFASQVGLFTPNSYRGHLDALDLVGVVMAPYAEHHQTCPFERVGLYFGWLRYGNRMVRYLSKRLLRQFGYIQTVPRHPCESAPP</sequence>
<keyword evidence="2" id="KW-0378">Hydrolase</keyword>
<name>A0A396H4Z4_MEDTR</name>
<feature type="domain" description="Aminotransferase-like plant mobile" evidence="1">
    <location>
        <begin position="1"/>
        <end position="271"/>
    </location>
</feature>
<reference evidence="2" key="1">
    <citation type="journal article" date="2018" name="Nat. Plants">
        <title>Whole-genome landscape of Medicago truncatula symbiotic genes.</title>
        <authorList>
            <person name="Pecrix Y."/>
            <person name="Gamas P."/>
            <person name="Carrere S."/>
        </authorList>
    </citation>
    <scope>NUCLEOTIDE SEQUENCE</scope>
    <source>
        <tissue evidence="2">Leaves</tissue>
    </source>
</reference>
<dbReference type="Proteomes" id="UP000265566">
    <property type="component" value="Chromosome 7"/>
</dbReference>
<dbReference type="AlphaFoldDB" id="A0A396H4Z4"/>
<dbReference type="Pfam" id="PF10536">
    <property type="entry name" value="PMD"/>
    <property type="match status" value="1"/>
</dbReference>
<organism evidence="2">
    <name type="scientific">Medicago truncatula</name>
    <name type="common">Barrel medic</name>
    <name type="synonym">Medicago tribuloides</name>
    <dbReference type="NCBI Taxonomy" id="3880"/>
    <lineage>
        <taxon>Eukaryota</taxon>
        <taxon>Viridiplantae</taxon>
        <taxon>Streptophyta</taxon>
        <taxon>Embryophyta</taxon>
        <taxon>Tracheophyta</taxon>
        <taxon>Spermatophyta</taxon>
        <taxon>Magnoliopsida</taxon>
        <taxon>eudicotyledons</taxon>
        <taxon>Gunneridae</taxon>
        <taxon>Pentapetalae</taxon>
        <taxon>rosids</taxon>
        <taxon>fabids</taxon>
        <taxon>Fabales</taxon>
        <taxon>Fabaceae</taxon>
        <taxon>Papilionoideae</taxon>
        <taxon>50 kb inversion clade</taxon>
        <taxon>NPAAA clade</taxon>
        <taxon>Hologalegina</taxon>
        <taxon>IRL clade</taxon>
        <taxon>Trifolieae</taxon>
        <taxon>Medicago</taxon>
    </lineage>
</organism>
<proteinExistence type="predicted"/>
<dbReference type="PANTHER" id="PTHR46033:SF8">
    <property type="entry name" value="PROTEIN MAINTENANCE OF MERISTEMS-LIKE"/>
    <property type="match status" value="1"/>
</dbReference>
<protein>
    <recommendedName>
        <fullName evidence="1">Aminotransferase-like plant mobile domain-containing protein</fullName>
    </recommendedName>
</protein>
<evidence type="ECO:0000313" key="2">
    <source>
        <dbReference type="EMBL" id="RHN46794.1"/>
    </source>
</evidence>
<gene>
    <name evidence="2" type="ORF">MtrunA17_Chr7g0246031</name>
</gene>
<dbReference type="GO" id="GO:0016787">
    <property type="term" value="F:hydrolase activity"/>
    <property type="evidence" value="ECO:0007669"/>
    <property type="project" value="UniProtKB-KW"/>
</dbReference>